<evidence type="ECO:0000313" key="2">
    <source>
        <dbReference type="EMBL" id="KAH7127672.1"/>
    </source>
</evidence>
<organism evidence="2 3">
    <name type="scientific">Dactylonectria macrodidyma</name>
    <dbReference type="NCBI Taxonomy" id="307937"/>
    <lineage>
        <taxon>Eukaryota</taxon>
        <taxon>Fungi</taxon>
        <taxon>Dikarya</taxon>
        <taxon>Ascomycota</taxon>
        <taxon>Pezizomycotina</taxon>
        <taxon>Sordariomycetes</taxon>
        <taxon>Hypocreomycetidae</taxon>
        <taxon>Hypocreales</taxon>
        <taxon>Nectriaceae</taxon>
        <taxon>Dactylonectria</taxon>
    </lineage>
</organism>
<dbReference type="AlphaFoldDB" id="A0A9P9DZ01"/>
<feature type="transmembrane region" description="Helical" evidence="1">
    <location>
        <begin position="73"/>
        <end position="98"/>
    </location>
</feature>
<keyword evidence="1" id="KW-1133">Transmembrane helix</keyword>
<reference evidence="2" key="1">
    <citation type="journal article" date="2021" name="Nat. Commun.">
        <title>Genetic determinants of endophytism in the Arabidopsis root mycobiome.</title>
        <authorList>
            <person name="Mesny F."/>
            <person name="Miyauchi S."/>
            <person name="Thiergart T."/>
            <person name="Pickel B."/>
            <person name="Atanasova L."/>
            <person name="Karlsson M."/>
            <person name="Huettel B."/>
            <person name="Barry K.W."/>
            <person name="Haridas S."/>
            <person name="Chen C."/>
            <person name="Bauer D."/>
            <person name="Andreopoulos W."/>
            <person name="Pangilinan J."/>
            <person name="LaButti K."/>
            <person name="Riley R."/>
            <person name="Lipzen A."/>
            <person name="Clum A."/>
            <person name="Drula E."/>
            <person name="Henrissat B."/>
            <person name="Kohler A."/>
            <person name="Grigoriev I.V."/>
            <person name="Martin F.M."/>
            <person name="Hacquard S."/>
        </authorList>
    </citation>
    <scope>NUCLEOTIDE SEQUENCE</scope>
    <source>
        <strain evidence="2">MPI-CAGE-AT-0147</strain>
    </source>
</reference>
<proteinExistence type="predicted"/>
<dbReference type="EMBL" id="JAGMUV010000019">
    <property type="protein sequence ID" value="KAH7127672.1"/>
    <property type="molecule type" value="Genomic_DNA"/>
</dbReference>
<keyword evidence="1" id="KW-0812">Transmembrane</keyword>
<sequence length="104" mass="12097">MLILLFIILEVIVSKEDRIINTSISTRRSEGRLGAIKRLLSNTKDILYLITISYKTLVNFILLRAYMFFINLLLLKIILIFLKLLRLLILGLLSYSIILNNFNP</sequence>
<keyword evidence="1" id="KW-0472">Membrane</keyword>
<feature type="transmembrane region" description="Helical" evidence="1">
    <location>
        <begin position="46"/>
        <end position="66"/>
    </location>
</feature>
<evidence type="ECO:0000256" key="1">
    <source>
        <dbReference type="SAM" id="Phobius"/>
    </source>
</evidence>
<protein>
    <submittedName>
        <fullName evidence="2">Uncharacterized protein</fullName>
    </submittedName>
</protein>
<accession>A0A9P9DZ01</accession>
<evidence type="ECO:0000313" key="3">
    <source>
        <dbReference type="Proteomes" id="UP000738349"/>
    </source>
</evidence>
<keyword evidence="3" id="KW-1185">Reference proteome</keyword>
<comment type="caution">
    <text evidence="2">The sequence shown here is derived from an EMBL/GenBank/DDBJ whole genome shotgun (WGS) entry which is preliminary data.</text>
</comment>
<name>A0A9P9DZ01_9HYPO</name>
<dbReference type="Proteomes" id="UP000738349">
    <property type="component" value="Unassembled WGS sequence"/>
</dbReference>
<gene>
    <name evidence="2" type="ORF">EDB81DRAFT_764830</name>
</gene>